<organism evidence="9 10">
    <name type="scientific">Thermoanaerobacter kivui</name>
    <name type="common">Acetogenium kivui</name>
    <dbReference type="NCBI Taxonomy" id="2325"/>
    <lineage>
        <taxon>Bacteria</taxon>
        <taxon>Bacillati</taxon>
        <taxon>Bacillota</taxon>
        <taxon>Clostridia</taxon>
        <taxon>Thermoanaerobacterales</taxon>
        <taxon>Thermoanaerobacteraceae</taxon>
        <taxon>Thermoanaerobacter</taxon>
    </lineage>
</organism>
<dbReference type="CDD" id="cd04181">
    <property type="entry name" value="NTP_transferase"/>
    <property type="match status" value="1"/>
</dbReference>
<dbReference type="SUPFAM" id="SSF55957">
    <property type="entry name" value="Phosphoglucomutase, C-terminal domain"/>
    <property type="match status" value="1"/>
</dbReference>
<evidence type="ECO:0000313" key="9">
    <source>
        <dbReference type="EMBL" id="AIS52986.1"/>
    </source>
</evidence>
<dbReference type="InterPro" id="IPR005844">
    <property type="entry name" value="A-D-PHexomutase_a/b/a-I"/>
</dbReference>
<accession>A0A097AT43</accession>
<comment type="subcellular location">
    <subcellularLocation>
        <location evidence="1">Cytoplasm</location>
        <location evidence="1">Cytosol</location>
    </subcellularLocation>
</comment>
<evidence type="ECO:0000256" key="4">
    <source>
        <dbReference type="ARBA" id="ARBA00022540"/>
    </source>
</evidence>
<dbReference type="CDD" id="cd03356">
    <property type="entry name" value="LbH_G1P_AT_C_like"/>
    <property type="match status" value="1"/>
</dbReference>
<dbReference type="PANTHER" id="PTHR22572">
    <property type="entry name" value="SUGAR-1-PHOSPHATE GUANYL TRANSFERASE"/>
    <property type="match status" value="1"/>
</dbReference>
<dbReference type="Gene3D" id="2.160.10.10">
    <property type="entry name" value="Hexapeptide repeat proteins"/>
    <property type="match status" value="1"/>
</dbReference>
<dbReference type="GO" id="GO:0004475">
    <property type="term" value="F:mannose-1-phosphate guanylyltransferase (GTP) activity"/>
    <property type="evidence" value="ECO:0007669"/>
    <property type="project" value="UniProtKB-EC"/>
</dbReference>
<dbReference type="InterPro" id="IPR036900">
    <property type="entry name" value="A-D-PHexomutase_C_sf"/>
</dbReference>
<protein>
    <submittedName>
        <fullName evidence="9">Putative mannose-1-phosphate guanyltransferase Mpg</fullName>
        <ecNumber evidence="9">2.7.7.13</ecNumber>
    </submittedName>
</protein>
<dbReference type="InterPro" id="IPR050486">
    <property type="entry name" value="Mannose-1P_guanyltransferase"/>
</dbReference>
<evidence type="ECO:0000256" key="5">
    <source>
        <dbReference type="ARBA" id="ARBA00022917"/>
    </source>
</evidence>
<dbReference type="EC" id="2.7.7.13" evidence="9"/>
<feature type="domain" description="Nucleotidyl transferase" evidence="6">
    <location>
        <begin position="2"/>
        <end position="230"/>
    </location>
</feature>
<keyword evidence="5" id="KW-0648">Protein biosynthesis</keyword>
<dbReference type="Gene3D" id="3.30.310.50">
    <property type="entry name" value="Alpha-D-phosphohexomutase, C-terminal domain"/>
    <property type="match status" value="1"/>
</dbReference>
<name>A0A097AT43_THEKI</name>
<keyword evidence="9" id="KW-0808">Transferase</keyword>
<evidence type="ECO:0000259" key="8">
    <source>
        <dbReference type="Pfam" id="PF25084"/>
    </source>
</evidence>
<dbReference type="InterPro" id="IPR056764">
    <property type="entry name" value="LbH_EIF2B3/5"/>
</dbReference>
<reference evidence="10" key="1">
    <citation type="journal article" date="2015" name="Genome Announc.">
        <title>Whole-Genome Sequences of 80 Environmental and Clinical Isolates of Burkholderia pseudomallei.</title>
        <authorList>
            <person name="Johnson S.L."/>
            <person name="Baker A.L."/>
            <person name="Chain P.S."/>
            <person name="Currie B.J."/>
            <person name="Daligault H.E."/>
            <person name="Davenport K.W."/>
            <person name="Davis C.B."/>
            <person name="Inglis T.J."/>
            <person name="Kaestli M."/>
            <person name="Koren S."/>
            <person name="Mayo M."/>
            <person name="Merritt A.J."/>
            <person name="Price E.P."/>
            <person name="Sarovich D.S."/>
            <person name="Warner J."/>
            <person name="Rosovitz M.J."/>
        </authorList>
    </citation>
    <scope>NUCLEOTIDE SEQUENCE [LARGE SCALE GENOMIC DNA]</scope>
    <source>
        <strain evidence="10">DSM 2030</strain>
    </source>
</reference>
<keyword evidence="9" id="KW-0548">Nucleotidyltransferase</keyword>
<dbReference type="GO" id="GO:0016868">
    <property type="term" value="F:intramolecular phosphotransferase activity"/>
    <property type="evidence" value="ECO:0007669"/>
    <property type="project" value="InterPro"/>
</dbReference>
<dbReference type="Pfam" id="PF02878">
    <property type="entry name" value="PGM_PMM_I"/>
    <property type="match status" value="1"/>
</dbReference>
<dbReference type="InterPro" id="IPR005835">
    <property type="entry name" value="NTP_transferase_dom"/>
</dbReference>
<keyword evidence="3" id="KW-0963">Cytoplasm</keyword>
<dbReference type="AlphaFoldDB" id="A0A097AT43"/>
<gene>
    <name evidence="9" type="primary">mpg2</name>
    <name evidence="9" type="ORF">TKV_c18360</name>
</gene>
<dbReference type="GO" id="GO:0005975">
    <property type="term" value="P:carbohydrate metabolic process"/>
    <property type="evidence" value="ECO:0007669"/>
    <property type="project" value="InterPro"/>
</dbReference>
<evidence type="ECO:0000259" key="6">
    <source>
        <dbReference type="Pfam" id="PF00483"/>
    </source>
</evidence>
<evidence type="ECO:0000256" key="2">
    <source>
        <dbReference type="ARBA" id="ARBA00010231"/>
    </source>
</evidence>
<dbReference type="OrthoDB" id="9803871at2"/>
<dbReference type="SUPFAM" id="SSF53738">
    <property type="entry name" value="Phosphoglucomutase, first 3 domains"/>
    <property type="match status" value="1"/>
</dbReference>
<dbReference type="SUPFAM" id="SSF53448">
    <property type="entry name" value="Nucleotide-diphospho-sugar transferases"/>
    <property type="match status" value="1"/>
</dbReference>
<dbReference type="SUPFAM" id="SSF51161">
    <property type="entry name" value="Trimeric LpxA-like enzymes"/>
    <property type="match status" value="1"/>
</dbReference>
<keyword evidence="10" id="KW-1185">Reference proteome</keyword>
<sequence>MKGIIMAGGEGSRLRPLTAGIPKPMVPVAGQPAIKHIIEHLYKYNVKDIAITLFYLPHKIKEYVEQEYGSKIKFYIEDKPLGTAGSVKNAKDFLNDTFIVMSGDVITDVNVKEVYEFHKRNGAKVTLILTKVDVPLEYGVVIIDEKGRIKKFLEKPSWGEVFSDTVNTGIYIIEPEILEFIPQGKSFDFSKDLFPYLLQNNIPMYGYITEGYWCDIGNTAQYISSHFDILKGAVDLGYKEILLKEGIMMGENVKISPNAIIIPPVIIGDNSVIEENTVVGPNVIVGRSNHIKQGSTLKNSILWDDVIVGQNSELRGCVVCKNVTIFNNVRIFENSVIGENCNLRAFSEIKPDVKVWPDKTVEEGFVVIKDIVWGNGKKQLFFGERGIKGVFNYDITPEMAVEVGEAFGNVFTGNIIVGHDGDFVSKFVSNLISYGLLSSGCDVLYADYAFLPAIRYGIRKNKLEGGVYVETEEPDKLRVLFMDKNGCDIDRNAEKKIENKLKIYDIKRISRENLKDLKKISVQQDYIDNLFSQRKDYLKIKVKPYNEETKQILEGIGKSKFFNITEKDYDVGLIFSKNGEQIRLYDEKGREFDDDELYYMRMLLAEKEGVKSFVIPFNSSNFLTEFAKEFSIEPLKSKISHKDRMKKIIETEGVIKDRVSQFSLSFDGLSFFLKLLDYLDETRTKLSYIKDKFPLRYKINKSIKCEWKDKGKIIRMLFEKADEKVTEFVDGLKFNHGDSWVLVLPDSELPACNIYVEAPTMEKAYQLFSQYEKEVRNILNSEDEK</sequence>
<dbReference type="InterPro" id="IPR016055">
    <property type="entry name" value="A-D-PHexomutase_a/b/a-I/II/III"/>
</dbReference>
<dbReference type="Proteomes" id="UP000029669">
    <property type="component" value="Chromosome"/>
</dbReference>
<dbReference type="Pfam" id="PF00483">
    <property type="entry name" value="NTP_transferase"/>
    <property type="match status" value="1"/>
</dbReference>
<dbReference type="InterPro" id="IPR029044">
    <property type="entry name" value="Nucleotide-diphossugar_trans"/>
</dbReference>
<dbReference type="eggNOG" id="COG1208">
    <property type="taxonomic scope" value="Bacteria"/>
</dbReference>
<dbReference type="RefSeq" id="WP_049685637.1">
    <property type="nucleotide sequence ID" value="NZ_CP009170.1"/>
</dbReference>
<dbReference type="InterPro" id="IPR011004">
    <property type="entry name" value="Trimer_LpxA-like_sf"/>
</dbReference>
<dbReference type="STRING" id="2325.TKV_c18360"/>
<dbReference type="HOGENOM" id="CLU_017652_1_0_9"/>
<dbReference type="EMBL" id="CP009170">
    <property type="protein sequence ID" value="AIS52986.1"/>
    <property type="molecule type" value="Genomic_DNA"/>
</dbReference>
<comment type="similarity">
    <text evidence="2">Belongs to the phosphohexose mutase family.</text>
</comment>
<keyword evidence="4" id="KW-0396">Initiation factor</keyword>
<feature type="domain" description="EIF2B subunit epsilon/gamma LbH" evidence="8">
    <location>
        <begin position="247"/>
        <end position="344"/>
    </location>
</feature>
<dbReference type="Gene3D" id="3.90.550.10">
    <property type="entry name" value="Spore Coat Polysaccharide Biosynthesis Protein SpsA, Chain A"/>
    <property type="match status" value="1"/>
</dbReference>
<feature type="domain" description="Alpha-D-phosphohexomutase alpha/beta/alpha" evidence="7">
    <location>
        <begin position="381"/>
        <end position="502"/>
    </location>
</feature>
<evidence type="ECO:0000259" key="7">
    <source>
        <dbReference type="Pfam" id="PF02878"/>
    </source>
</evidence>
<evidence type="ECO:0000256" key="1">
    <source>
        <dbReference type="ARBA" id="ARBA00004514"/>
    </source>
</evidence>
<evidence type="ECO:0000313" key="10">
    <source>
        <dbReference type="Proteomes" id="UP000029669"/>
    </source>
</evidence>
<dbReference type="Pfam" id="PF25084">
    <property type="entry name" value="LbH_EIF2B"/>
    <property type="match status" value="1"/>
</dbReference>
<dbReference type="Gene3D" id="3.40.120.10">
    <property type="entry name" value="Alpha-D-Glucose-1,6-Bisphosphate, subunit A, domain 3"/>
    <property type="match status" value="3"/>
</dbReference>
<proteinExistence type="inferred from homology"/>
<dbReference type="eggNOG" id="COG1109">
    <property type="taxonomic scope" value="Bacteria"/>
</dbReference>
<dbReference type="KEGG" id="tki:TKV_c18360"/>
<evidence type="ECO:0000256" key="3">
    <source>
        <dbReference type="ARBA" id="ARBA00022490"/>
    </source>
</evidence>